<evidence type="ECO:0000256" key="5">
    <source>
        <dbReference type="ARBA" id="ARBA00022737"/>
    </source>
</evidence>
<dbReference type="InterPro" id="IPR035814">
    <property type="entry name" value="NTR_PCOLCE"/>
</dbReference>
<feature type="compositionally biased region" description="Pro residues" evidence="10">
    <location>
        <begin position="221"/>
        <end position="241"/>
    </location>
</feature>
<dbReference type="FunFam" id="2.60.120.290:FF:000013">
    <property type="entry name" value="Membrane frizzled-related protein"/>
    <property type="match status" value="1"/>
</dbReference>
<dbReference type="AlphaFoldDB" id="A0A2G9RK58"/>
<feature type="compositionally biased region" description="Basic and acidic residues" evidence="10">
    <location>
        <begin position="192"/>
        <end position="204"/>
    </location>
</feature>
<dbReference type="PROSITE" id="PS01180">
    <property type="entry name" value="CUB"/>
    <property type="match status" value="2"/>
</dbReference>
<feature type="domain" description="CUB" evidence="11">
    <location>
        <begin position="1"/>
        <end position="66"/>
    </location>
</feature>
<dbReference type="InterPro" id="IPR000859">
    <property type="entry name" value="CUB_dom"/>
</dbReference>
<dbReference type="GO" id="GO:0016504">
    <property type="term" value="F:peptidase activator activity"/>
    <property type="evidence" value="ECO:0007669"/>
    <property type="project" value="TreeGrafter"/>
</dbReference>
<dbReference type="GO" id="GO:0005615">
    <property type="term" value="C:extracellular space"/>
    <property type="evidence" value="ECO:0007669"/>
    <property type="project" value="TreeGrafter"/>
</dbReference>
<evidence type="ECO:0008006" key="15">
    <source>
        <dbReference type="Google" id="ProtNLM"/>
    </source>
</evidence>
<evidence type="ECO:0000313" key="13">
    <source>
        <dbReference type="EMBL" id="PIO28296.1"/>
    </source>
</evidence>
<dbReference type="GO" id="GO:0006508">
    <property type="term" value="P:proteolysis"/>
    <property type="evidence" value="ECO:0007669"/>
    <property type="project" value="UniProtKB-KW"/>
</dbReference>
<evidence type="ECO:0000259" key="12">
    <source>
        <dbReference type="PROSITE" id="PS50189"/>
    </source>
</evidence>
<accession>A0A2G9RK58</accession>
<feature type="domain" description="CUB" evidence="11">
    <location>
        <begin position="76"/>
        <end position="190"/>
    </location>
</feature>
<dbReference type="Gene3D" id="2.40.50.120">
    <property type="match status" value="1"/>
</dbReference>
<organism evidence="13 14">
    <name type="scientific">Aquarana catesbeiana</name>
    <name type="common">American bullfrog</name>
    <name type="synonym">Rana catesbeiana</name>
    <dbReference type="NCBI Taxonomy" id="8400"/>
    <lineage>
        <taxon>Eukaryota</taxon>
        <taxon>Metazoa</taxon>
        <taxon>Chordata</taxon>
        <taxon>Craniata</taxon>
        <taxon>Vertebrata</taxon>
        <taxon>Euteleostomi</taxon>
        <taxon>Amphibia</taxon>
        <taxon>Batrachia</taxon>
        <taxon>Anura</taxon>
        <taxon>Neobatrachia</taxon>
        <taxon>Ranoidea</taxon>
        <taxon>Ranidae</taxon>
        <taxon>Aquarana</taxon>
    </lineage>
</organism>
<keyword evidence="3" id="KW-0645">Protease</keyword>
<dbReference type="PRINTS" id="PR01217">
    <property type="entry name" value="PRICHEXTENSN"/>
</dbReference>
<dbReference type="SUPFAM" id="SSF50242">
    <property type="entry name" value="TIMP-like"/>
    <property type="match status" value="1"/>
</dbReference>
<evidence type="ECO:0000313" key="14">
    <source>
        <dbReference type="Proteomes" id="UP000228934"/>
    </source>
</evidence>
<keyword evidence="14" id="KW-1185">Reference proteome</keyword>
<dbReference type="Pfam" id="PF00431">
    <property type="entry name" value="CUB"/>
    <property type="match status" value="2"/>
</dbReference>
<dbReference type="InterPro" id="IPR008993">
    <property type="entry name" value="TIMP-like_OB-fold"/>
</dbReference>
<comment type="subcellular location">
    <subcellularLocation>
        <location evidence="1">Secreted</location>
    </subcellularLocation>
</comment>
<feature type="compositionally biased region" description="Low complexity" evidence="10">
    <location>
        <begin position="242"/>
        <end position="252"/>
    </location>
</feature>
<evidence type="ECO:0000256" key="2">
    <source>
        <dbReference type="ARBA" id="ARBA00022525"/>
    </source>
</evidence>
<keyword evidence="8" id="KW-0325">Glycoprotein</keyword>
<evidence type="ECO:0000256" key="1">
    <source>
        <dbReference type="ARBA" id="ARBA00004613"/>
    </source>
</evidence>
<dbReference type="CDD" id="cd03576">
    <property type="entry name" value="NTR_PCOLCE"/>
    <property type="match status" value="1"/>
</dbReference>
<dbReference type="InterPro" id="IPR001134">
    <property type="entry name" value="Netrin_domain"/>
</dbReference>
<dbReference type="SMART" id="SM00643">
    <property type="entry name" value="C345C"/>
    <property type="match status" value="1"/>
</dbReference>
<evidence type="ECO:0000256" key="6">
    <source>
        <dbReference type="ARBA" id="ARBA00022801"/>
    </source>
</evidence>
<keyword evidence="4" id="KW-0732">Signal</keyword>
<feature type="compositionally biased region" description="Low complexity" evidence="10">
    <location>
        <begin position="260"/>
        <end position="270"/>
    </location>
</feature>
<dbReference type="PANTHER" id="PTHR24251">
    <property type="entry name" value="OVOCHYMASE-RELATED"/>
    <property type="match status" value="1"/>
</dbReference>
<feature type="disulfide bond" evidence="9">
    <location>
        <begin position="76"/>
        <end position="103"/>
    </location>
</feature>
<keyword evidence="5" id="KW-0677">Repeat</keyword>
<evidence type="ECO:0000256" key="10">
    <source>
        <dbReference type="SAM" id="MobiDB-lite"/>
    </source>
</evidence>
<keyword evidence="6" id="KW-0378">Hydrolase</keyword>
<evidence type="ECO:0000256" key="8">
    <source>
        <dbReference type="ARBA" id="ARBA00023180"/>
    </source>
</evidence>
<dbReference type="Gene3D" id="2.60.120.290">
    <property type="entry name" value="Spermadhesin, CUB domain"/>
    <property type="match status" value="2"/>
</dbReference>
<dbReference type="SUPFAM" id="SSF49854">
    <property type="entry name" value="Spermadhesin, CUB domain"/>
    <property type="match status" value="2"/>
</dbReference>
<protein>
    <recommendedName>
        <fullName evidence="15">Procollagen C-endopeptidase enhancer 1</fullName>
    </recommendedName>
</protein>
<dbReference type="Pfam" id="PF01759">
    <property type="entry name" value="NTR"/>
    <property type="match status" value="1"/>
</dbReference>
<evidence type="ECO:0000256" key="3">
    <source>
        <dbReference type="ARBA" id="ARBA00022670"/>
    </source>
</evidence>
<dbReference type="CDD" id="cd00041">
    <property type="entry name" value="CUB"/>
    <property type="match status" value="2"/>
</dbReference>
<evidence type="ECO:0000256" key="9">
    <source>
        <dbReference type="PROSITE-ProRule" id="PRU00059"/>
    </source>
</evidence>
<dbReference type="PROSITE" id="PS50189">
    <property type="entry name" value="NTR"/>
    <property type="match status" value="1"/>
</dbReference>
<evidence type="ECO:0000256" key="4">
    <source>
        <dbReference type="ARBA" id="ARBA00022729"/>
    </source>
</evidence>
<comment type="caution">
    <text evidence="9">Lacks conserved residue(s) required for the propagation of feature annotation.</text>
</comment>
<gene>
    <name evidence="13" type="ORF">AB205_0150500</name>
</gene>
<keyword evidence="7 9" id="KW-1015">Disulfide bond</keyword>
<dbReference type="SMART" id="SM00042">
    <property type="entry name" value="CUB"/>
    <property type="match status" value="1"/>
</dbReference>
<dbReference type="GO" id="GO:0005518">
    <property type="term" value="F:collagen binding"/>
    <property type="evidence" value="ECO:0007669"/>
    <property type="project" value="TreeGrafter"/>
</dbReference>
<dbReference type="Proteomes" id="UP000228934">
    <property type="component" value="Unassembled WGS sequence"/>
</dbReference>
<dbReference type="OrthoDB" id="6116165at2759"/>
<dbReference type="PANTHER" id="PTHR24251:SF24">
    <property type="entry name" value="PROCOLLAGEN C-ENDOPEPTIDASE ENHANCER 1"/>
    <property type="match status" value="1"/>
</dbReference>
<name>A0A2G9RK58_AQUCT</name>
<keyword evidence="2" id="KW-0964">Secreted</keyword>
<evidence type="ECO:0000256" key="7">
    <source>
        <dbReference type="ARBA" id="ARBA00023157"/>
    </source>
</evidence>
<dbReference type="InterPro" id="IPR035914">
    <property type="entry name" value="Sperma_CUB_dom_sf"/>
</dbReference>
<feature type="region of interest" description="Disordered" evidence="10">
    <location>
        <begin position="192"/>
        <end position="289"/>
    </location>
</feature>
<sequence>MEADPSCRYDYLNIYNGHSENSQRLARVCGTFRPGTIMSTGPQMMLEMGSDEETGGRGFIAWYSAGAPALNENLFCGGKMEKPQGSITSPNWPKTNYPGGISCSWHIVAPKDQVIELTFGKFDIEEDSYCRYDYLAVFNGGQMDNNHQIGKYCGDTPPKTVYSEGNEMLVQFISDLSVTAGGFDVTYRMKDASEVPKVDPESKTKATSVGTVSRPDGIKPPAKPKPTPKASPKPTPKPTTPKPSSKPATAKPTPKPTTPKPSSKPATAKPTPKPRPTKVAKPKRDDLPAPADLGMFQLLHLYGSPYYTILLIFWIIVGSPSKCPEKCRKTGTLGAHYCANQFVLTGTVKTLTKGEVQGTLLASINIIQTYKTEGLTIQEAGKTMSVQVVNECPRCPILKKGASYLFMGLVDGEGRGRIVGDSFVIAHRAPQHQILTNISKKPCS</sequence>
<evidence type="ECO:0000259" key="11">
    <source>
        <dbReference type="PROSITE" id="PS01180"/>
    </source>
</evidence>
<dbReference type="InterPro" id="IPR018933">
    <property type="entry name" value="Netrin_module_non-TIMP"/>
</dbReference>
<dbReference type="GO" id="GO:0008233">
    <property type="term" value="F:peptidase activity"/>
    <property type="evidence" value="ECO:0007669"/>
    <property type="project" value="UniProtKB-KW"/>
</dbReference>
<reference evidence="14" key="1">
    <citation type="journal article" date="2017" name="Nat. Commun.">
        <title>The North American bullfrog draft genome provides insight into hormonal regulation of long noncoding RNA.</title>
        <authorList>
            <person name="Hammond S.A."/>
            <person name="Warren R.L."/>
            <person name="Vandervalk B.P."/>
            <person name="Kucuk E."/>
            <person name="Khan H."/>
            <person name="Gibb E.A."/>
            <person name="Pandoh P."/>
            <person name="Kirk H."/>
            <person name="Zhao Y."/>
            <person name="Jones M."/>
            <person name="Mungall A.J."/>
            <person name="Coope R."/>
            <person name="Pleasance S."/>
            <person name="Moore R.A."/>
            <person name="Holt R.A."/>
            <person name="Round J.M."/>
            <person name="Ohora S."/>
            <person name="Walle B.V."/>
            <person name="Veldhoen N."/>
            <person name="Helbing C.C."/>
            <person name="Birol I."/>
        </authorList>
    </citation>
    <scope>NUCLEOTIDE SEQUENCE [LARGE SCALE GENOMIC DNA]</scope>
</reference>
<dbReference type="EMBL" id="KV940354">
    <property type="protein sequence ID" value="PIO28296.1"/>
    <property type="molecule type" value="Genomic_DNA"/>
</dbReference>
<proteinExistence type="predicted"/>
<feature type="domain" description="NTR" evidence="12">
    <location>
        <begin position="323"/>
        <end position="443"/>
    </location>
</feature>